<feature type="domain" description="PXA" evidence="4">
    <location>
        <begin position="160"/>
        <end position="229"/>
    </location>
</feature>
<dbReference type="Proteomes" id="UP001066276">
    <property type="component" value="Chromosome 2_1"/>
</dbReference>
<dbReference type="EMBL" id="JANPWB010000003">
    <property type="protein sequence ID" value="KAJ1197855.1"/>
    <property type="molecule type" value="Genomic_DNA"/>
</dbReference>
<keyword evidence="7" id="KW-1185">Reference proteome</keyword>
<evidence type="ECO:0000259" key="5">
    <source>
        <dbReference type="Pfam" id="PF08628"/>
    </source>
</evidence>
<keyword evidence="3" id="KW-1133">Transmembrane helix</keyword>
<protein>
    <submittedName>
        <fullName evidence="6">Uncharacterized protein</fullName>
    </submittedName>
</protein>
<feature type="compositionally biased region" description="Polar residues" evidence="2">
    <location>
        <begin position="248"/>
        <end position="259"/>
    </location>
</feature>
<evidence type="ECO:0000256" key="3">
    <source>
        <dbReference type="SAM" id="Phobius"/>
    </source>
</evidence>
<dbReference type="GO" id="GO:0035091">
    <property type="term" value="F:phosphatidylinositol binding"/>
    <property type="evidence" value="ECO:0007669"/>
    <property type="project" value="TreeGrafter"/>
</dbReference>
<dbReference type="InterPro" id="IPR013937">
    <property type="entry name" value="Sorting_nexin_C"/>
</dbReference>
<dbReference type="InterPro" id="IPR003114">
    <property type="entry name" value="Phox_assoc"/>
</dbReference>
<sequence>MSWGHAAFALFILGLVSIGWTPVLLLAWGVAAVLPWKLRGGGREQPQESAASGHSVTHLGRVSQRYFENEPDGPEHCEKTGVHKALEKVFACIYDQCIFVWIDAPEPAQEQPLYKALQKKLFEAIEEIKLKTVHLNRTKIMVGLINTLTSHLHRCKNNKEIPRKTILETNGKKIAFFRRYTEELITHLLPPSLSHSQHTKILLNEILALKVFKPAMETVSDPDFLNKLLSMMKYPSTAQLLPHKPSPTEITQEVPSQSPEDALTAHPNTDDENKAAAKTKKKGVRYTLKKITKKLKPSSHNKSLEADCPDGGIEISYRSNWDDSAEEEGQDGLEADGIYSDTSDTEESSNINNHMPGSDLWSSVIKMLCDEWNHGSWTATISNLQVLDDQMLTCSIHIEDQKCPAVKHWDIERNILTFLWIQNILSEDFPELNQFNIGSLLNESPTMENNIAKDTLNNFLQSLISIVQRSQNGEALFFLLPIEVSPEEEFLAMGLCDELVADGATSSSFRAFSGKPHETRKVRRAVPPGQDILPREIRKEIPILENPCEGTLKRALNQLLSEALGWSLSLFLNCTNIKDDLLAMIDEMISEGQLIAYIDILREILWPNGKPAQIPTRSSEEKQETRSKAKDLLLNFCTTIVIRDCWKTEARKLFEIFQDQNWNEELIYRWLLLLLDNVIPREDGSWTIDNILTDIRTVP</sequence>
<reference evidence="6" key="1">
    <citation type="journal article" date="2022" name="bioRxiv">
        <title>Sequencing and chromosome-scale assembly of the giantPleurodeles waltlgenome.</title>
        <authorList>
            <person name="Brown T."/>
            <person name="Elewa A."/>
            <person name="Iarovenko S."/>
            <person name="Subramanian E."/>
            <person name="Araus A.J."/>
            <person name="Petzold A."/>
            <person name="Susuki M."/>
            <person name="Suzuki K.-i.T."/>
            <person name="Hayashi T."/>
            <person name="Toyoda A."/>
            <person name="Oliveira C."/>
            <person name="Osipova E."/>
            <person name="Leigh N.D."/>
            <person name="Simon A."/>
            <person name="Yun M.H."/>
        </authorList>
    </citation>
    <scope>NUCLEOTIDE SEQUENCE</scope>
    <source>
        <strain evidence="6">20211129_DDA</strain>
        <tissue evidence="6">Liver</tissue>
    </source>
</reference>
<dbReference type="Pfam" id="PF08628">
    <property type="entry name" value="Nexin_C"/>
    <property type="match status" value="1"/>
</dbReference>
<dbReference type="PANTHER" id="PTHR22775:SF49">
    <property type="match status" value="1"/>
</dbReference>
<evidence type="ECO:0000313" key="6">
    <source>
        <dbReference type="EMBL" id="KAJ1197855.1"/>
    </source>
</evidence>
<keyword evidence="3" id="KW-0812">Transmembrane</keyword>
<comment type="caution">
    <text evidence="6">The sequence shown here is derived from an EMBL/GenBank/DDBJ whole genome shotgun (WGS) entry which is preliminary data.</text>
</comment>
<name>A0AAV7V8I6_PLEWA</name>
<evidence type="ECO:0000313" key="7">
    <source>
        <dbReference type="Proteomes" id="UP001066276"/>
    </source>
</evidence>
<proteinExistence type="inferred from homology"/>
<evidence type="ECO:0000259" key="4">
    <source>
        <dbReference type="Pfam" id="PF02194"/>
    </source>
</evidence>
<feature type="compositionally biased region" description="Acidic residues" evidence="2">
    <location>
        <begin position="323"/>
        <end position="334"/>
    </location>
</feature>
<accession>A0AAV7V8I6</accession>
<feature type="domain" description="Sorting nexin C-terminal" evidence="5">
    <location>
        <begin position="569"/>
        <end position="660"/>
    </location>
</feature>
<dbReference type="Pfam" id="PF02194">
    <property type="entry name" value="PXA"/>
    <property type="match status" value="1"/>
</dbReference>
<feature type="region of interest" description="Disordered" evidence="2">
    <location>
        <begin position="321"/>
        <end position="355"/>
    </location>
</feature>
<dbReference type="PANTHER" id="PTHR22775">
    <property type="entry name" value="SORTING NEXIN"/>
    <property type="match status" value="1"/>
</dbReference>
<gene>
    <name evidence="6" type="ORF">NDU88_001700</name>
</gene>
<dbReference type="GO" id="GO:0005768">
    <property type="term" value="C:endosome"/>
    <property type="evidence" value="ECO:0007669"/>
    <property type="project" value="TreeGrafter"/>
</dbReference>
<keyword evidence="3" id="KW-0472">Membrane</keyword>
<dbReference type="AlphaFoldDB" id="A0AAV7V8I6"/>
<evidence type="ECO:0000256" key="1">
    <source>
        <dbReference type="ARBA" id="ARBA00010883"/>
    </source>
</evidence>
<organism evidence="6 7">
    <name type="scientific">Pleurodeles waltl</name>
    <name type="common">Iberian ribbed newt</name>
    <dbReference type="NCBI Taxonomy" id="8319"/>
    <lineage>
        <taxon>Eukaryota</taxon>
        <taxon>Metazoa</taxon>
        <taxon>Chordata</taxon>
        <taxon>Craniata</taxon>
        <taxon>Vertebrata</taxon>
        <taxon>Euteleostomi</taxon>
        <taxon>Amphibia</taxon>
        <taxon>Batrachia</taxon>
        <taxon>Caudata</taxon>
        <taxon>Salamandroidea</taxon>
        <taxon>Salamandridae</taxon>
        <taxon>Pleurodelinae</taxon>
        <taxon>Pleurodeles</taxon>
    </lineage>
</organism>
<comment type="similarity">
    <text evidence="1">Belongs to the sorting nexin family.</text>
</comment>
<feature type="region of interest" description="Disordered" evidence="2">
    <location>
        <begin position="241"/>
        <end position="280"/>
    </location>
</feature>
<feature type="transmembrane region" description="Helical" evidence="3">
    <location>
        <begin position="6"/>
        <end position="34"/>
    </location>
</feature>
<evidence type="ECO:0000256" key="2">
    <source>
        <dbReference type="SAM" id="MobiDB-lite"/>
    </source>
</evidence>